<dbReference type="Gene3D" id="3.30.460.10">
    <property type="entry name" value="Beta Polymerase, domain 2"/>
    <property type="match status" value="1"/>
</dbReference>
<evidence type="ECO:0000313" key="2">
    <source>
        <dbReference type="Proteomes" id="UP000182344"/>
    </source>
</evidence>
<dbReference type="SUPFAM" id="SSF81301">
    <property type="entry name" value="Nucleotidyltransferase"/>
    <property type="match status" value="1"/>
</dbReference>
<reference evidence="1 2" key="1">
    <citation type="journal article" date="2016" name="Environ. Microbiol.">
        <title>Genomic resolution of a cold subsurface aquifer community provides metabolic insights for novel microbes adapted to high CO concentrations.</title>
        <authorList>
            <person name="Probst A.J."/>
            <person name="Castelle C.J."/>
            <person name="Singh A."/>
            <person name="Brown C.T."/>
            <person name="Anantharaman K."/>
            <person name="Sharon I."/>
            <person name="Hug L.A."/>
            <person name="Burstein D."/>
            <person name="Emerson J.B."/>
            <person name="Thomas B.C."/>
            <person name="Banfield J.F."/>
        </authorList>
    </citation>
    <scope>NUCLEOTIDE SEQUENCE [LARGE SCALE GENOMIC DNA]</scope>
    <source>
        <strain evidence="1">CG2_30_35_20</strain>
    </source>
</reference>
<proteinExistence type="predicted"/>
<dbReference type="EMBL" id="MNZO01000039">
    <property type="protein sequence ID" value="OIP86835.1"/>
    <property type="molecule type" value="Genomic_DNA"/>
</dbReference>
<accession>A0A1J5HQY1</accession>
<name>A0A1J5HQY1_9BACT</name>
<sequence length="251" mass="29630">MTLLNDIEKTIAYAKKYGAVLSREQLWFRLLSDKKYSLGEIKEKFPISNFQFLKNNENDKKIKLAKELVKKHLFKFKDILMVGVTGSVAAENAKASEDIDIFVICKKDTLWLTRLKLRLYIKLNNIPHRRYGKKEKANDFCFNLWMDEDNLLVPKLKQNQKNAVDLIMVKVLLNKNNIHKKFVLENNWVKKYVANGYNQLRITNYELRIKKTKTSIIKIAINYLAFVGQIIYIRLKGPIKFINLRQAFFHK</sequence>
<organism evidence="1 2">
    <name type="scientific">Candidatus Shapirobacteria bacterium CG2_30_35_20</name>
    <dbReference type="NCBI Taxonomy" id="1805376"/>
    <lineage>
        <taxon>Bacteria</taxon>
        <taxon>Candidatus Shapironibacteriota</taxon>
    </lineage>
</organism>
<dbReference type="Proteomes" id="UP000182344">
    <property type="component" value="Unassembled WGS sequence"/>
</dbReference>
<gene>
    <name evidence="1" type="ORF">AUK05_02700</name>
</gene>
<dbReference type="STRING" id="1805376.AUK05_02700"/>
<protein>
    <submittedName>
        <fullName evidence="1">Uncharacterized protein</fullName>
    </submittedName>
</protein>
<evidence type="ECO:0000313" key="1">
    <source>
        <dbReference type="EMBL" id="OIP86835.1"/>
    </source>
</evidence>
<comment type="caution">
    <text evidence="1">The sequence shown here is derived from an EMBL/GenBank/DDBJ whole genome shotgun (WGS) entry which is preliminary data.</text>
</comment>
<dbReference type="InterPro" id="IPR043519">
    <property type="entry name" value="NT_sf"/>
</dbReference>
<dbReference type="AlphaFoldDB" id="A0A1J5HQY1"/>